<protein>
    <submittedName>
        <fullName evidence="2">Uncharacterized protein</fullName>
    </submittedName>
</protein>
<evidence type="ECO:0000313" key="3">
    <source>
        <dbReference type="Proteomes" id="UP000030392"/>
    </source>
</evidence>
<keyword evidence="1" id="KW-0812">Transmembrane</keyword>
<gene>
    <name evidence="2" type="ORF">EV03_1464</name>
</gene>
<name>A0A0A2C552_PROMR</name>
<evidence type="ECO:0000313" key="2">
    <source>
        <dbReference type="EMBL" id="KGG20000.1"/>
    </source>
</evidence>
<keyword evidence="1" id="KW-1133">Transmembrane helix</keyword>
<organism evidence="2 3">
    <name type="scientific">Prochlorococcus marinus str. PAC1</name>
    <dbReference type="NCBI Taxonomy" id="59924"/>
    <lineage>
        <taxon>Bacteria</taxon>
        <taxon>Bacillati</taxon>
        <taxon>Cyanobacteriota</taxon>
        <taxon>Cyanophyceae</taxon>
        <taxon>Synechococcales</taxon>
        <taxon>Prochlorococcaceae</taxon>
        <taxon>Prochlorococcus</taxon>
    </lineage>
</organism>
<keyword evidence="1" id="KW-0472">Membrane</keyword>
<sequence length="47" mass="4723">MLHFPFLTFALGGGSLSATIVGVGSLVLFALVGVIAGPNLSKFDSEA</sequence>
<reference evidence="3" key="1">
    <citation type="journal article" date="2014" name="Sci. Data">
        <title>Genomes of diverse isolates of the marine cyanobacterium Prochlorococcus.</title>
        <authorList>
            <person name="Biller S."/>
            <person name="Berube P."/>
            <person name="Thompson J."/>
            <person name="Kelly L."/>
            <person name="Roggensack S."/>
            <person name="Awad L."/>
            <person name="Roache-Johnson K."/>
            <person name="Ding H."/>
            <person name="Giovannoni S.J."/>
            <person name="Moore L.R."/>
            <person name="Chisholm S.W."/>
        </authorList>
    </citation>
    <scope>NUCLEOTIDE SEQUENCE [LARGE SCALE GENOMIC DNA]</scope>
    <source>
        <strain evidence="3">PAC1</strain>
    </source>
</reference>
<dbReference type="EMBL" id="JNAX01000014">
    <property type="protein sequence ID" value="KGG20000.1"/>
    <property type="molecule type" value="Genomic_DNA"/>
</dbReference>
<feature type="transmembrane region" description="Helical" evidence="1">
    <location>
        <begin position="6"/>
        <end position="36"/>
    </location>
</feature>
<dbReference type="RefSeq" id="WP_193743147.1">
    <property type="nucleotide sequence ID" value="NZ_CP138967.1"/>
</dbReference>
<proteinExistence type="predicted"/>
<dbReference type="AlphaFoldDB" id="A0A0A2C552"/>
<dbReference type="Proteomes" id="UP000030392">
    <property type="component" value="Unassembled WGS sequence"/>
</dbReference>
<comment type="caution">
    <text evidence="2">The sequence shown here is derived from an EMBL/GenBank/DDBJ whole genome shotgun (WGS) entry which is preliminary data.</text>
</comment>
<accession>A0A0A2C552</accession>
<evidence type="ECO:0000256" key="1">
    <source>
        <dbReference type="SAM" id="Phobius"/>
    </source>
</evidence>